<proteinExistence type="predicted"/>
<name>A0A917Q9M8_9HYPH</name>
<dbReference type="Proteomes" id="UP000600449">
    <property type="component" value="Unassembled WGS sequence"/>
</dbReference>
<accession>A0A917Q9M8</accession>
<sequence>MLALVPLLAALPDAPVRGIAPAAAQQAGGETRPALMITSTQEPTWARIRLDFAAPVTTVARAENGVLVVRFAEPVEIVAERIGEEIPSYVSQVRRDPDGTGLRMALTQNFSASVLPAGEIVFVDLLPEAWRGMPPGLPEDVVAELARRAQAAEARFSAERAARREGMPTPMPVRVAELPGLTRLIFAAPEGVPVEARSSDGSITLFFDERLDLEPERLLPTIPGVAAVEEDDTGEALYVRIDLDDGFVARGFREEEGFVLDVEPRDAEAGGVAPVRAALGLVPFLPGEGDAAPIPPARPRAEAAAASASMEDDAAATQLVEEPADEPVVEDAAAVSEAPAIAPVAAPAEPAPPRSVPVVSVVDDGLRVVFPFGPTVPAAAFTRAGVLMVVFQTPATLAEPDLGGAASDYAILESVVREGPFVTARMRLPEPRVARLTPEDAGWTLTVGGAADAAPDPIAVGSIVDEAGRTALELDLLDATGVHWTDLHEGGERLAVVTAPGPARNMSSTRRFAELELLPTAHGIAVAALADDVVVRADLDGVHVTRGNGLSIALPSGPGEGAAGVPLDLVIDFDAWTQAQRGDIRDEMRARLDRIVEAPIPERSRARLDLAFALLANRLAPEAAGMFQYALEEDPELAARADVQMMEAILAAERRRFDEAEALLSTDAMTENPEASLWRAYADAMRERWVPALTGFRRAARVLDAYPDDLQGRMRLAAARAGLAMRDFGYADEQLTDIARLHPGAVAADEVDLVRALVDVETGRTEFALAELTRLAQEGARPIAAEAELARVRLALVEDEITPDQAIEALERLAIAWRGDSVEVEAMGMLGRLYADAGRWRDAFFTAHMANLVFPDHPVTLALHETTAQAFDDLFLSGRADDLDEVEAVALFFDFKEFLPIGRRGDEIVRRLADRLVTLGLLDKASELLAHQVDNRLEGAGRAAVAARLATIHLMNRHPADALTTIENTRIAELPQAVRRVRNLIEARALSDLSRTDLALEVIEDEAGPEIDRLRADIWWTGRRWREAGEAHEALAGTSWQEDRELTDRERTDVLRAALAYNLGQDGIGLDRLKAKFADPMNASADARLFALLGDPDALATPGFRDAARDISSEDTLLDFLAALEARHPEAALSVAPVVEVGLRTPEPEPDAAPEAEAPAPITEPTPVSIPGPEARAEATREAL</sequence>
<feature type="region of interest" description="Disordered" evidence="1">
    <location>
        <begin position="1144"/>
        <end position="1184"/>
    </location>
</feature>
<dbReference type="Gene3D" id="1.25.40.10">
    <property type="entry name" value="Tetratricopeptide repeat domain"/>
    <property type="match status" value="1"/>
</dbReference>
<evidence type="ECO:0008006" key="4">
    <source>
        <dbReference type="Google" id="ProtNLM"/>
    </source>
</evidence>
<reference evidence="2 3" key="1">
    <citation type="journal article" date="2014" name="Int. J. Syst. Evol. Microbiol.">
        <title>Complete genome sequence of Corynebacterium casei LMG S-19264T (=DSM 44701T), isolated from a smear-ripened cheese.</title>
        <authorList>
            <consortium name="US DOE Joint Genome Institute (JGI-PGF)"/>
            <person name="Walter F."/>
            <person name="Albersmeier A."/>
            <person name="Kalinowski J."/>
            <person name="Ruckert C."/>
        </authorList>
    </citation>
    <scope>NUCLEOTIDE SEQUENCE [LARGE SCALE GENOMIC DNA]</scope>
    <source>
        <strain evidence="2 3">CGMCC 1.9161</strain>
    </source>
</reference>
<evidence type="ECO:0000313" key="3">
    <source>
        <dbReference type="Proteomes" id="UP000600449"/>
    </source>
</evidence>
<dbReference type="RefSeq" id="WP_188913518.1">
    <property type="nucleotide sequence ID" value="NZ_BMMF01000007.1"/>
</dbReference>
<comment type="caution">
    <text evidence="2">The sequence shown here is derived from an EMBL/GenBank/DDBJ whole genome shotgun (WGS) entry which is preliminary data.</text>
</comment>
<evidence type="ECO:0000313" key="2">
    <source>
        <dbReference type="EMBL" id="GGK37329.1"/>
    </source>
</evidence>
<feature type="region of interest" description="Disordered" evidence="1">
    <location>
        <begin position="292"/>
        <end position="314"/>
    </location>
</feature>
<feature type="compositionally biased region" description="Basic and acidic residues" evidence="1">
    <location>
        <begin position="1175"/>
        <end position="1184"/>
    </location>
</feature>
<dbReference type="EMBL" id="BMMF01000007">
    <property type="protein sequence ID" value="GGK37329.1"/>
    <property type="molecule type" value="Genomic_DNA"/>
</dbReference>
<keyword evidence="3" id="KW-1185">Reference proteome</keyword>
<dbReference type="InterPro" id="IPR011990">
    <property type="entry name" value="TPR-like_helical_dom_sf"/>
</dbReference>
<evidence type="ECO:0000256" key="1">
    <source>
        <dbReference type="SAM" id="MobiDB-lite"/>
    </source>
</evidence>
<dbReference type="AlphaFoldDB" id="A0A917Q9M8"/>
<gene>
    <name evidence="2" type="ORF">GCM10011322_25480</name>
</gene>
<dbReference type="SUPFAM" id="SSF48452">
    <property type="entry name" value="TPR-like"/>
    <property type="match status" value="1"/>
</dbReference>
<organism evidence="2 3">
    <name type="scientific">Salinarimonas ramus</name>
    <dbReference type="NCBI Taxonomy" id="690164"/>
    <lineage>
        <taxon>Bacteria</taxon>
        <taxon>Pseudomonadati</taxon>
        <taxon>Pseudomonadota</taxon>
        <taxon>Alphaproteobacteria</taxon>
        <taxon>Hyphomicrobiales</taxon>
        <taxon>Salinarimonadaceae</taxon>
        <taxon>Salinarimonas</taxon>
    </lineage>
</organism>
<protein>
    <recommendedName>
        <fullName evidence="4">Tetratricopeptide repeat protein</fullName>
    </recommendedName>
</protein>